<dbReference type="PRINTS" id="PR00081">
    <property type="entry name" value="GDHRDH"/>
</dbReference>
<sequence length="259" mass="27661">MKFLNKIAIVTGASSGIGACVAQQFAFEGAKVVLVGRNTSNLKEVQKSLPSAAESLILSADIRDGDTAIVNRTIERFGHIDILVNSAGILKSGTIESTKVEDFDEVLDVNLRSIFKLTQRVIPHLEKTKGNIVNVSSITGYRSFPNALSYCVSKSALDQFTRCTALDLAPKGIRVNCVSPGTVTTNIHQRSGMNEQQYAAYIEKGKVTHALGRVGHVSEIANAILFLAGDSASFVTGCILLVDGGKHNLVSPVDDPSIM</sequence>
<protein>
    <submittedName>
        <fullName evidence="2">3-oxoacyl-[acyl-carrier-protein] reductase FabG</fullName>
    </submittedName>
</protein>
<evidence type="ECO:0000313" key="2">
    <source>
        <dbReference type="EMBL" id="KAJ6629950.1"/>
    </source>
</evidence>
<name>A0A9Q0MKT4_9DIPT</name>
<dbReference type="Proteomes" id="UP001151699">
    <property type="component" value="Unassembled WGS sequence"/>
</dbReference>
<dbReference type="AlphaFoldDB" id="A0A9Q0MKT4"/>
<evidence type="ECO:0000313" key="3">
    <source>
        <dbReference type="Proteomes" id="UP001151699"/>
    </source>
</evidence>
<dbReference type="InterPro" id="IPR020904">
    <property type="entry name" value="Sc_DH/Rdtase_CS"/>
</dbReference>
<gene>
    <name evidence="2" type="primary">fabG_3</name>
    <name evidence="2" type="ORF">Bhyg_15779</name>
</gene>
<dbReference type="NCBIfam" id="NF005559">
    <property type="entry name" value="PRK07231.1"/>
    <property type="match status" value="1"/>
</dbReference>
<dbReference type="InterPro" id="IPR036291">
    <property type="entry name" value="NAD(P)-bd_dom_sf"/>
</dbReference>
<reference evidence="2" key="1">
    <citation type="submission" date="2022-07" db="EMBL/GenBank/DDBJ databases">
        <authorList>
            <person name="Trinca V."/>
            <person name="Uliana J.V.C."/>
            <person name="Torres T.T."/>
            <person name="Ward R.J."/>
            <person name="Monesi N."/>
        </authorList>
    </citation>
    <scope>NUCLEOTIDE SEQUENCE</scope>
    <source>
        <strain evidence="2">HSMRA1968</strain>
        <tissue evidence="2">Whole embryos</tissue>
    </source>
</reference>
<dbReference type="GO" id="GO:0016491">
    <property type="term" value="F:oxidoreductase activity"/>
    <property type="evidence" value="ECO:0007669"/>
    <property type="project" value="UniProtKB-KW"/>
</dbReference>
<dbReference type="OrthoDB" id="47007at2759"/>
<dbReference type="PANTHER" id="PTHR43975:SF2">
    <property type="entry name" value="EG:BACR7A4.14 PROTEIN-RELATED"/>
    <property type="match status" value="1"/>
</dbReference>
<dbReference type="PROSITE" id="PS51257">
    <property type="entry name" value="PROKAR_LIPOPROTEIN"/>
    <property type="match status" value="1"/>
</dbReference>
<dbReference type="PRINTS" id="PR00080">
    <property type="entry name" value="SDRFAMILY"/>
</dbReference>
<dbReference type="SUPFAM" id="SSF51735">
    <property type="entry name" value="NAD(P)-binding Rossmann-fold domains"/>
    <property type="match status" value="1"/>
</dbReference>
<accession>A0A9Q0MKT4</accession>
<proteinExistence type="predicted"/>
<dbReference type="FunFam" id="3.40.50.720:FF:000084">
    <property type="entry name" value="Short-chain dehydrogenase reductase"/>
    <property type="match status" value="1"/>
</dbReference>
<keyword evidence="1" id="KW-0560">Oxidoreductase</keyword>
<dbReference type="EMBL" id="WJQU01002850">
    <property type="protein sequence ID" value="KAJ6629950.1"/>
    <property type="molecule type" value="Genomic_DNA"/>
</dbReference>
<dbReference type="InterPro" id="IPR002347">
    <property type="entry name" value="SDR_fam"/>
</dbReference>
<dbReference type="Pfam" id="PF13561">
    <property type="entry name" value="adh_short_C2"/>
    <property type="match status" value="1"/>
</dbReference>
<keyword evidence="3" id="KW-1185">Reference proteome</keyword>
<comment type="caution">
    <text evidence="2">The sequence shown here is derived from an EMBL/GenBank/DDBJ whole genome shotgun (WGS) entry which is preliminary data.</text>
</comment>
<dbReference type="PANTHER" id="PTHR43975">
    <property type="entry name" value="ZGC:101858"/>
    <property type="match status" value="1"/>
</dbReference>
<dbReference type="PROSITE" id="PS00061">
    <property type="entry name" value="ADH_SHORT"/>
    <property type="match status" value="1"/>
</dbReference>
<dbReference type="Gene3D" id="3.40.50.720">
    <property type="entry name" value="NAD(P)-binding Rossmann-like Domain"/>
    <property type="match status" value="1"/>
</dbReference>
<organism evidence="2 3">
    <name type="scientific">Pseudolycoriella hygida</name>
    <dbReference type="NCBI Taxonomy" id="35572"/>
    <lineage>
        <taxon>Eukaryota</taxon>
        <taxon>Metazoa</taxon>
        <taxon>Ecdysozoa</taxon>
        <taxon>Arthropoda</taxon>
        <taxon>Hexapoda</taxon>
        <taxon>Insecta</taxon>
        <taxon>Pterygota</taxon>
        <taxon>Neoptera</taxon>
        <taxon>Endopterygota</taxon>
        <taxon>Diptera</taxon>
        <taxon>Nematocera</taxon>
        <taxon>Sciaroidea</taxon>
        <taxon>Sciaridae</taxon>
        <taxon>Pseudolycoriella</taxon>
    </lineage>
</organism>
<evidence type="ECO:0000256" key="1">
    <source>
        <dbReference type="ARBA" id="ARBA00023002"/>
    </source>
</evidence>